<dbReference type="EMBL" id="RAZM01000010">
    <property type="protein sequence ID" value="RLT81080.1"/>
    <property type="molecule type" value="Genomic_DNA"/>
</dbReference>
<dbReference type="Pfam" id="PF16409">
    <property type="entry name" value="DUF5017"/>
    <property type="match status" value="1"/>
</dbReference>
<feature type="chain" id="PRO_5017969615" evidence="1">
    <location>
        <begin position="21"/>
        <end position="346"/>
    </location>
</feature>
<sequence>MKTYKLIAICVISLFFGACNDGLDEDVALDVTVNTNENVSFDGHIITVKKGTPINFNIAGDPDFLTFFSGEEGYKYQYRERQTIDPSQIKSSSLTITLYYEYGTTDMVDSRIYISDEFTGLYKDDFVADSLLVEQYENDGIWQSMIPNEELGYAFPTKTSTPQTYTFDMTQYLNKRVTIAIRYKGVKNTAVQPRLYFTQMHLTNELNNGSSLKFGASSFGLTPVNMKNRCNLSDQATMTTDREYGTVSGGTSGIWNLQNIGTETFYLHSSAAGNPLKYSWLVSDPLTINSCEPDQGTKVKDITQSLDSYTYTYDKVGIYNATFLARNANIDHSSTTTYNFVVNVVE</sequence>
<evidence type="ECO:0000313" key="4">
    <source>
        <dbReference type="Proteomes" id="UP000267159"/>
    </source>
</evidence>
<feature type="domain" description="DUF5017" evidence="2">
    <location>
        <begin position="35"/>
        <end position="213"/>
    </location>
</feature>
<feature type="signal peptide" evidence="1">
    <location>
        <begin position="1"/>
        <end position="20"/>
    </location>
</feature>
<evidence type="ECO:0000259" key="2">
    <source>
        <dbReference type="Pfam" id="PF16409"/>
    </source>
</evidence>
<dbReference type="PROSITE" id="PS51257">
    <property type="entry name" value="PROKAR_LIPOPROTEIN"/>
    <property type="match status" value="1"/>
</dbReference>
<evidence type="ECO:0000313" key="3">
    <source>
        <dbReference type="EMBL" id="RLT81080.1"/>
    </source>
</evidence>
<dbReference type="AlphaFoldDB" id="A0A3L8AFJ6"/>
<accession>A0A3L8AFJ6</accession>
<reference evidence="3 4" key="1">
    <citation type="submission" date="2018-09" db="EMBL/GenBank/DDBJ databases">
        <title>Murine metabolic-syndrome-specific gut microbial biobank.</title>
        <authorList>
            <person name="Liu C."/>
        </authorList>
    </citation>
    <scope>NUCLEOTIDE SEQUENCE [LARGE SCALE GENOMIC DNA]</scope>
    <source>
        <strain evidence="3 4">0.1X-D8-26</strain>
    </source>
</reference>
<proteinExistence type="predicted"/>
<dbReference type="RefSeq" id="WP_121765614.1">
    <property type="nucleotide sequence ID" value="NZ_RAZM01000010.1"/>
</dbReference>
<name>A0A3L8AFJ6_9BACE</name>
<dbReference type="Proteomes" id="UP000267159">
    <property type="component" value="Unassembled WGS sequence"/>
</dbReference>
<comment type="caution">
    <text evidence="3">The sequence shown here is derived from an EMBL/GenBank/DDBJ whole genome shotgun (WGS) entry which is preliminary data.</text>
</comment>
<organism evidence="3 4">
    <name type="scientific">Bacteroides acidifaciens</name>
    <dbReference type="NCBI Taxonomy" id="85831"/>
    <lineage>
        <taxon>Bacteria</taxon>
        <taxon>Pseudomonadati</taxon>
        <taxon>Bacteroidota</taxon>
        <taxon>Bacteroidia</taxon>
        <taxon>Bacteroidales</taxon>
        <taxon>Bacteroidaceae</taxon>
        <taxon>Bacteroides</taxon>
    </lineage>
</organism>
<evidence type="ECO:0000256" key="1">
    <source>
        <dbReference type="SAM" id="SignalP"/>
    </source>
</evidence>
<dbReference type="STRING" id="1235814.GCA_000613385_04939"/>
<keyword evidence="1" id="KW-0732">Signal</keyword>
<gene>
    <name evidence="3" type="ORF">D7Y07_05045</name>
</gene>
<dbReference type="InterPro" id="IPR032185">
    <property type="entry name" value="DUF5017"/>
</dbReference>
<protein>
    <submittedName>
        <fullName evidence="3">DUF5017 domain-containing protein</fullName>
    </submittedName>
</protein>